<sequence length="236" mass="26252">MTFSIKRMYAIFQKDVRDLTKNMFITTTMLMPLLLALFYGRMDEVTIDMHYLIINLSFAAVGVFVQSAIIAEEKEKNTLRGLMLSPATLPEILGGKSLVTFVITVLTVLVCAYLTGYEPANYLIVGGAILISCFFYIALGTLMGLLTKSVVEASVVTLPVMFIFSFGSLFLTLIEEYPILTFIEYLPNVQLVELATEVEAGAMFSDLWSNFAIILAWIVVASLLTVVVYKKKEMDA</sequence>
<evidence type="ECO:0000313" key="7">
    <source>
        <dbReference type="EMBL" id="GAQ16529.1"/>
    </source>
</evidence>
<evidence type="ECO:0000259" key="6">
    <source>
        <dbReference type="Pfam" id="PF12698"/>
    </source>
</evidence>
<dbReference type="GO" id="GO:0016020">
    <property type="term" value="C:membrane"/>
    <property type="evidence" value="ECO:0007669"/>
    <property type="project" value="UniProtKB-SubCell"/>
</dbReference>
<feature type="transmembrane region" description="Helical" evidence="5">
    <location>
        <begin position="51"/>
        <end position="71"/>
    </location>
</feature>
<keyword evidence="4 5" id="KW-0472">Membrane</keyword>
<feature type="domain" description="ABC-2 type transporter transmembrane" evidence="6">
    <location>
        <begin position="56"/>
        <end position="226"/>
    </location>
</feature>
<evidence type="ECO:0000256" key="4">
    <source>
        <dbReference type="ARBA" id="ARBA00023136"/>
    </source>
</evidence>
<evidence type="ECO:0000256" key="2">
    <source>
        <dbReference type="ARBA" id="ARBA00022692"/>
    </source>
</evidence>
<evidence type="ECO:0000313" key="8">
    <source>
        <dbReference type="Proteomes" id="UP000052946"/>
    </source>
</evidence>
<gene>
    <name evidence="7" type="ORF">OPHB3_0452</name>
</gene>
<evidence type="ECO:0000256" key="5">
    <source>
        <dbReference type="SAM" id="Phobius"/>
    </source>
</evidence>
<feature type="transmembrane region" description="Helical" evidence="5">
    <location>
        <begin position="21"/>
        <end position="39"/>
    </location>
</feature>
<keyword evidence="3 5" id="KW-1133">Transmembrane helix</keyword>
<evidence type="ECO:0000256" key="3">
    <source>
        <dbReference type="ARBA" id="ARBA00022989"/>
    </source>
</evidence>
<dbReference type="PANTHER" id="PTHR43471:SF1">
    <property type="entry name" value="ABC TRANSPORTER PERMEASE PROTEIN NOSY-RELATED"/>
    <property type="match status" value="1"/>
</dbReference>
<reference evidence="8" key="1">
    <citation type="submission" date="2015-07" db="EMBL/GenBank/DDBJ databases">
        <title>Draft Genome Sequence of Oceanobacillus picturae Heshi-B3 that Was Isolated from Fermented Rice Bran with Aging Salted Mackerel, Which Was Named Heshiko as Traditional Fermented Seafood in Japan.</title>
        <authorList>
            <person name="Akuzawa S."/>
            <person name="Nakagawa J."/>
            <person name="Kanekatsu T."/>
            <person name="Kanesaki Y."/>
            <person name="Suzuki T."/>
        </authorList>
    </citation>
    <scope>NUCLEOTIDE SEQUENCE [LARGE SCALE GENOMIC DNA]</scope>
    <source>
        <strain evidence="8">Heshi-B3</strain>
    </source>
</reference>
<dbReference type="AlphaFoldDB" id="A0A0U9H5F3"/>
<feature type="transmembrane region" description="Helical" evidence="5">
    <location>
        <begin position="92"/>
        <end position="116"/>
    </location>
</feature>
<feature type="transmembrane region" description="Helical" evidence="5">
    <location>
        <begin position="153"/>
        <end position="174"/>
    </location>
</feature>
<organism evidence="7 8">
    <name type="scientific">Oceanobacillus picturae</name>
    <dbReference type="NCBI Taxonomy" id="171693"/>
    <lineage>
        <taxon>Bacteria</taxon>
        <taxon>Bacillati</taxon>
        <taxon>Bacillota</taxon>
        <taxon>Bacilli</taxon>
        <taxon>Bacillales</taxon>
        <taxon>Bacillaceae</taxon>
        <taxon>Oceanobacillus</taxon>
    </lineage>
</organism>
<dbReference type="Proteomes" id="UP000052946">
    <property type="component" value="Unassembled WGS sequence"/>
</dbReference>
<dbReference type="RefSeq" id="WP_058949263.1">
    <property type="nucleotide sequence ID" value="NZ_BBXV01000008.1"/>
</dbReference>
<feature type="transmembrane region" description="Helical" evidence="5">
    <location>
        <begin position="122"/>
        <end position="146"/>
    </location>
</feature>
<accession>A0A0U9H5F3</accession>
<keyword evidence="2 5" id="KW-0812">Transmembrane</keyword>
<dbReference type="InterPro" id="IPR013525">
    <property type="entry name" value="ABC2_TM"/>
</dbReference>
<feature type="transmembrane region" description="Helical" evidence="5">
    <location>
        <begin position="207"/>
        <end position="229"/>
    </location>
</feature>
<dbReference type="PANTHER" id="PTHR43471">
    <property type="entry name" value="ABC TRANSPORTER PERMEASE"/>
    <property type="match status" value="1"/>
</dbReference>
<comment type="subcellular location">
    <subcellularLocation>
        <location evidence="1">Membrane</location>
        <topology evidence="1">Multi-pass membrane protein</topology>
    </subcellularLocation>
</comment>
<proteinExistence type="predicted"/>
<reference evidence="7 8" key="2">
    <citation type="journal article" date="2016" name="Genome Announc.">
        <title>Draft Genome Sequence of Oceanobacillus picturae Heshi-B3, Isolated from Fermented Rice Bran in a Traditional Japanese Seafood Dish.</title>
        <authorList>
            <person name="Akuzawa S."/>
            <person name="Nagaoka J."/>
            <person name="Kanekatsu M."/>
            <person name="Kanesaki Y."/>
            <person name="Suzuki T."/>
        </authorList>
    </citation>
    <scope>NUCLEOTIDE SEQUENCE [LARGE SCALE GENOMIC DNA]</scope>
    <source>
        <strain evidence="7 8">Heshi-B3</strain>
    </source>
</reference>
<comment type="caution">
    <text evidence="7">The sequence shown here is derived from an EMBL/GenBank/DDBJ whole genome shotgun (WGS) entry which is preliminary data.</text>
</comment>
<dbReference type="GO" id="GO:0140359">
    <property type="term" value="F:ABC-type transporter activity"/>
    <property type="evidence" value="ECO:0007669"/>
    <property type="project" value="InterPro"/>
</dbReference>
<dbReference type="OrthoDB" id="3182222at2"/>
<name>A0A0U9H5F3_9BACI</name>
<protein>
    <submittedName>
        <fullName evidence="7">ABC transporter, permease component</fullName>
    </submittedName>
</protein>
<evidence type="ECO:0000256" key="1">
    <source>
        <dbReference type="ARBA" id="ARBA00004141"/>
    </source>
</evidence>
<dbReference type="EMBL" id="BBXV01000008">
    <property type="protein sequence ID" value="GAQ16529.1"/>
    <property type="molecule type" value="Genomic_DNA"/>
</dbReference>
<dbReference type="Pfam" id="PF12698">
    <property type="entry name" value="ABC2_membrane_3"/>
    <property type="match status" value="1"/>
</dbReference>